<dbReference type="EMBL" id="CP020330">
    <property type="protein sequence ID" value="AQZ53337.1"/>
    <property type="molecule type" value="Genomic_DNA"/>
</dbReference>
<sequence>MSNFTDDHIVLVILAAALATYMTRIAGYLLLSAVSHIPPRVEAALNAIPAAVLTTLVAPAFYAGGWDTKLALAAALLLGLRYASPLPMIAVGWAVVMIARYFVIG</sequence>
<keyword evidence="1" id="KW-0472">Membrane</keyword>
<feature type="transmembrane region" description="Helical" evidence="1">
    <location>
        <begin position="43"/>
        <end position="62"/>
    </location>
</feature>
<keyword evidence="3" id="KW-1185">Reference proteome</keyword>
<dbReference type="Pfam" id="PF05437">
    <property type="entry name" value="AzlD"/>
    <property type="match status" value="1"/>
</dbReference>
<dbReference type="AlphaFoldDB" id="A0A1U9Z6J6"/>
<evidence type="ECO:0000313" key="2">
    <source>
        <dbReference type="EMBL" id="AQZ53337.1"/>
    </source>
</evidence>
<feature type="transmembrane region" description="Helical" evidence="1">
    <location>
        <begin position="12"/>
        <end position="31"/>
    </location>
</feature>
<dbReference type="InterPro" id="IPR008407">
    <property type="entry name" value="Brnchd-chn_aa_trnsp_AzlD"/>
</dbReference>
<evidence type="ECO:0000256" key="1">
    <source>
        <dbReference type="SAM" id="Phobius"/>
    </source>
</evidence>
<dbReference type="OrthoDB" id="8400318at2"/>
<organism evidence="2 3">
    <name type="scientific">Martelella mediterranea DSM 17316</name>
    <dbReference type="NCBI Taxonomy" id="1122214"/>
    <lineage>
        <taxon>Bacteria</taxon>
        <taxon>Pseudomonadati</taxon>
        <taxon>Pseudomonadota</taxon>
        <taxon>Alphaproteobacteria</taxon>
        <taxon>Hyphomicrobiales</taxon>
        <taxon>Aurantimonadaceae</taxon>
        <taxon>Martelella</taxon>
    </lineage>
</organism>
<feature type="transmembrane region" description="Helical" evidence="1">
    <location>
        <begin position="82"/>
        <end position="103"/>
    </location>
</feature>
<dbReference type="eggNOG" id="COG4541">
    <property type="taxonomic scope" value="Bacteria"/>
</dbReference>
<dbReference type="RefSeq" id="WP_018066731.1">
    <property type="nucleotide sequence ID" value="NZ_AQWH01000027.1"/>
</dbReference>
<dbReference type="KEGG" id="mmed:Mame_04037"/>
<proteinExistence type="predicted"/>
<accession>A0A1U9Z6J6</accession>
<name>A0A1U9Z6J6_9HYPH</name>
<evidence type="ECO:0000313" key="3">
    <source>
        <dbReference type="Proteomes" id="UP000191135"/>
    </source>
</evidence>
<dbReference type="Proteomes" id="UP000191135">
    <property type="component" value="Chromosome"/>
</dbReference>
<dbReference type="STRING" id="1122214.Mame_04037"/>
<keyword evidence="1" id="KW-1133">Transmembrane helix</keyword>
<keyword evidence="1" id="KW-0812">Transmembrane</keyword>
<reference evidence="2 3" key="1">
    <citation type="submission" date="2017-03" db="EMBL/GenBank/DDBJ databases">
        <title>Foreign affairs: Plasmid Transfer between Roseobacters and Rhizobia.</title>
        <authorList>
            <person name="Bartling P."/>
            <person name="Bunk B."/>
            <person name="Overmann J."/>
            <person name="Brinkmann H."/>
            <person name="Petersen J."/>
        </authorList>
    </citation>
    <scope>NUCLEOTIDE SEQUENCE [LARGE SCALE GENOMIC DNA]</scope>
    <source>
        <strain evidence="2 3">MACL11</strain>
    </source>
</reference>
<protein>
    <submittedName>
        <fullName evidence="2">Putative membrane protein</fullName>
    </submittedName>
</protein>
<gene>
    <name evidence="2" type="ORF">Mame_04037</name>
</gene>